<organism evidence="7 8">
    <name type="scientific">Chrysochromulina tobinii</name>
    <dbReference type="NCBI Taxonomy" id="1460289"/>
    <lineage>
        <taxon>Eukaryota</taxon>
        <taxon>Haptista</taxon>
        <taxon>Haptophyta</taxon>
        <taxon>Prymnesiophyceae</taxon>
        <taxon>Prymnesiales</taxon>
        <taxon>Chrysochromulinaceae</taxon>
        <taxon>Chrysochromulina</taxon>
    </lineage>
</organism>
<evidence type="ECO:0000256" key="4">
    <source>
        <dbReference type="ARBA" id="ARBA00022989"/>
    </source>
</evidence>
<evidence type="ECO:0000256" key="2">
    <source>
        <dbReference type="ARBA" id="ARBA00008432"/>
    </source>
</evidence>
<dbReference type="InterPro" id="IPR036259">
    <property type="entry name" value="MFS_trans_sf"/>
</dbReference>
<reference evidence="8" key="1">
    <citation type="journal article" date="2015" name="PLoS Genet.">
        <title>Genome Sequence and Transcriptome Analyses of Chrysochromulina tobin: Metabolic Tools for Enhanced Algal Fitness in the Prominent Order Prymnesiales (Haptophyceae).</title>
        <authorList>
            <person name="Hovde B.T."/>
            <person name="Deodato C.R."/>
            <person name="Hunsperger H.M."/>
            <person name="Ryken S.A."/>
            <person name="Yost W."/>
            <person name="Jha R.K."/>
            <person name="Patterson J."/>
            <person name="Monnat R.J. Jr."/>
            <person name="Barlow S.B."/>
            <person name="Starkenburg S.R."/>
            <person name="Cattolico R.A."/>
        </authorList>
    </citation>
    <scope>NUCLEOTIDE SEQUENCE</scope>
    <source>
        <strain evidence="8">CCMP291</strain>
    </source>
</reference>
<name>A0A0M0J3U1_9EUKA</name>
<keyword evidence="8" id="KW-1185">Reference proteome</keyword>
<sequence>MPSVEELEKEVDRLHDLAESKGINSRGTKDIFGNVFPYPVNAEHKSKVFTTVIWTCKQPHMRTFWAASCGFFATFFSCFAPAAIGSYIKRPAPEGLDLTAEELVLGGNLAVTGCILMRLVAGVMCDRMGARKTFAIFLAVGCPGMILMMCATTPGHFIGARLLIGLSLATFVPCQVWVTQFFDKKVVGGATSTAAGWGNAGGGFTLLIMGQLMLFLRDSTGDISLSWRVCFILPLVMHILSIIFIMCCRDLPDGSYKDLETSGAKQKAKGKLGGDVAIIGFTNVNAWIMCMTYGLCFGIELTMNNRLTDYFENYFGLPNEQAGPLGATFSLMNLFARSWGGLLSDWCAARWGLRGRLWAMWIMQVCEGLMCIATGAVTMNYDGPHMPKYNPIKDGLPTSVGKIVNGTWDAPDWAGYSTTFTFANRKVAPCDSDLVKSPSHGWVGDVWTPMPIPVNTFITVRDPAMNCIHSHKDELLGATLACVIIFSIFVQMAEGLHYGVVPYISAPSAWRLKMAQ</sequence>
<evidence type="ECO:0000256" key="6">
    <source>
        <dbReference type="SAM" id="Phobius"/>
    </source>
</evidence>
<keyword evidence="4 6" id="KW-1133">Transmembrane helix</keyword>
<dbReference type="SUPFAM" id="SSF103473">
    <property type="entry name" value="MFS general substrate transporter"/>
    <property type="match status" value="1"/>
</dbReference>
<evidence type="ECO:0000313" key="7">
    <source>
        <dbReference type="EMBL" id="KOO21256.1"/>
    </source>
</evidence>
<dbReference type="InterPro" id="IPR044772">
    <property type="entry name" value="NO3_transporter"/>
</dbReference>
<gene>
    <name evidence="7" type="ORF">Ctob_000503</name>
</gene>
<comment type="similarity">
    <text evidence="2">Belongs to the major facilitator superfamily. Nitrate/nitrite porter (TC 2.A.1.8) family.</text>
</comment>
<comment type="caution">
    <text evidence="7">The sequence shown here is derived from an EMBL/GenBank/DDBJ whole genome shotgun (WGS) entry which is preliminary data.</text>
</comment>
<feature type="transmembrane region" description="Helical" evidence="6">
    <location>
        <begin position="194"/>
        <end position="213"/>
    </location>
</feature>
<feature type="transmembrane region" description="Helical" evidence="6">
    <location>
        <begin position="103"/>
        <end position="121"/>
    </location>
</feature>
<evidence type="ECO:0000256" key="5">
    <source>
        <dbReference type="ARBA" id="ARBA00023136"/>
    </source>
</evidence>
<feature type="transmembrane region" description="Helical" evidence="6">
    <location>
        <begin position="160"/>
        <end position="182"/>
    </location>
</feature>
<protein>
    <submittedName>
        <fullName evidence="7">Nitrate transporter</fullName>
    </submittedName>
</protein>
<comment type="subcellular location">
    <subcellularLocation>
        <location evidence="1">Membrane</location>
        <topology evidence="1">Multi-pass membrane protein</topology>
    </subcellularLocation>
</comment>
<feature type="transmembrane region" description="Helical" evidence="6">
    <location>
        <begin position="64"/>
        <end position="88"/>
    </location>
</feature>
<dbReference type="Proteomes" id="UP000037460">
    <property type="component" value="Unassembled WGS sequence"/>
</dbReference>
<feature type="transmembrane region" description="Helical" evidence="6">
    <location>
        <begin position="475"/>
        <end position="493"/>
    </location>
</feature>
<dbReference type="Pfam" id="PF07690">
    <property type="entry name" value="MFS_1"/>
    <property type="match status" value="1"/>
</dbReference>
<proteinExistence type="inferred from homology"/>
<dbReference type="OrthoDB" id="434240at2759"/>
<dbReference type="GO" id="GO:0016020">
    <property type="term" value="C:membrane"/>
    <property type="evidence" value="ECO:0007669"/>
    <property type="project" value="UniProtKB-SubCell"/>
</dbReference>
<dbReference type="PANTHER" id="PTHR23515">
    <property type="entry name" value="HIGH-AFFINITY NITRATE TRANSPORTER 2.3"/>
    <property type="match status" value="1"/>
</dbReference>
<dbReference type="InterPro" id="IPR011701">
    <property type="entry name" value="MFS"/>
</dbReference>
<dbReference type="Gene3D" id="1.20.1250.20">
    <property type="entry name" value="MFS general substrate transporter like domains"/>
    <property type="match status" value="2"/>
</dbReference>
<accession>A0A0M0J3U1</accession>
<evidence type="ECO:0000256" key="1">
    <source>
        <dbReference type="ARBA" id="ARBA00004141"/>
    </source>
</evidence>
<dbReference type="AlphaFoldDB" id="A0A0M0J3U1"/>
<dbReference type="EMBL" id="JWZX01003377">
    <property type="protein sequence ID" value="KOO21256.1"/>
    <property type="molecule type" value="Genomic_DNA"/>
</dbReference>
<evidence type="ECO:0000256" key="3">
    <source>
        <dbReference type="ARBA" id="ARBA00022692"/>
    </source>
</evidence>
<keyword evidence="3 6" id="KW-0812">Transmembrane</keyword>
<dbReference type="GO" id="GO:0015112">
    <property type="term" value="F:nitrate transmembrane transporter activity"/>
    <property type="evidence" value="ECO:0007669"/>
    <property type="project" value="InterPro"/>
</dbReference>
<keyword evidence="5 6" id="KW-0472">Membrane</keyword>
<feature type="transmembrane region" description="Helical" evidence="6">
    <location>
        <begin position="225"/>
        <end position="247"/>
    </location>
</feature>
<evidence type="ECO:0000313" key="8">
    <source>
        <dbReference type="Proteomes" id="UP000037460"/>
    </source>
</evidence>